<feature type="transmembrane region" description="Helical" evidence="1">
    <location>
        <begin position="44"/>
        <end position="72"/>
    </location>
</feature>
<dbReference type="Proteomes" id="UP000824782">
    <property type="component" value="Unassembled WGS sequence"/>
</dbReference>
<evidence type="ECO:0000313" key="3">
    <source>
        <dbReference type="Proteomes" id="UP000824782"/>
    </source>
</evidence>
<gene>
    <name evidence="2" type="ORF">GDO81_023150</name>
</gene>
<keyword evidence="1" id="KW-1133">Transmembrane helix</keyword>
<keyword evidence="1" id="KW-0472">Membrane</keyword>
<dbReference type="AlphaFoldDB" id="A0AAV6YW52"/>
<evidence type="ECO:0000256" key="1">
    <source>
        <dbReference type="SAM" id="Phobius"/>
    </source>
</evidence>
<evidence type="ECO:0000313" key="2">
    <source>
        <dbReference type="EMBL" id="KAG8538193.1"/>
    </source>
</evidence>
<organism evidence="2 3">
    <name type="scientific">Engystomops pustulosus</name>
    <name type="common">Tungara frog</name>
    <name type="synonym">Physalaemus pustulosus</name>
    <dbReference type="NCBI Taxonomy" id="76066"/>
    <lineage>
        <taxon>Eukaryota</taxon>
        <taxon>Metazoa</taxon>
        <taxon>Chordata</taxon>
        <taxon>Craniata</taxon>
        <taxon>Vertebrata</taxon>
        <taxon>Euteleostomi</taxon>
        <taxon>Amphibia</taxon>
        <taxon>Batrachia</taxon>
        <taxon>Anura</taxon>
        <taxon>Neobatrachia</taxon>
        <taxon>Hyloidea</taxon>
        <taxon>Leptodactylidae</taxon>
        <taxon>Leiuperinae</taxon>
        <taxon>Engystomops</taxon>
    </lineage>
</organism>
<proteinExistence type="predicted"/>
<keyword evidence="3" id="KW-1185">Reference proteome</keyword>
<sequence>MYIYVKSVINRFLNHRYYLHLQLTQDPALTVLSLSLGEGGGLKFLVSILIIFFFVWFSDPLYIELFFFFLVLTPT</sequence>
<protein>
    <submittedName>
        <fullName evidence="2">Uncharacterized protein</fullName>
    </submittedName>
</protein>
<dbReference type="EMBL" id="WNYA01023258">
    <property type="protein sequence ID" value="KAG8538193.1"/>
    <property type="molecule type" value="Genomic_DNA"/>
</dbReference>
<accession>A0AAV6YW52</accession>
<keyword evidence="1" id="KW-0812">Transmembrane</keyword>
<comment type="caution">
    <text evidence="2">The sequence shown here is derived from an EMBL/GenBank/DDBJ whole genome shotgun (WGS) entry which is preliminary data.</text>
</comment>
<reference evidence="2" key="1">
    <citation type="thesis" date="2020" institute="ProQuest LLC" country="789 East Eisenhower Parkway, Ann Arbor, MI, USA">
        <title>Comparative Genomics and Chromosome Evolution.</title>
        <authorList>
            <person name="Mudd A.B."/>
        </authorList>
    </citation>
    <scope>NUCLEOTIDE SEQUENCE</scope>
    <source>
        <strain evidence="2">237g6f4</strain>
        <tissue evidence="2">Blood</tissue>
    </source>
</reference>
<name>A0AAV6YW52_ENGPU</name>